<proteinExistence type="inferred from homology"/>
<evidence type="ECO:0000313" key="11">
    <source>
        <dbReference type="EMBL" id="KAJ2892036.1"/>
    </source>
</evidence>
<dbReference type="Gene3D" id="3.90.550.10">
    <property type="entry name" value="Spore Coat Polysaccharide Biosynthesis Protein SpsA, Chain A"/>
    <property type="match status" value="1"/>
</dbReference>
<dbReference type="PANTHER" id="PTHR31646">
    <property type="entry name" value="ALPHA-1,2-MANNOSYLTRANSFERASE MNN2"/>
    <property type="match status" value="1"/>
</dbReference>
<dbReference type="Proteomes" id="UP001201980">
    <property type="component" value="Unassembled WGS sequence"/>
</dbReference>
<organism evidence="11 12">
    <name type="scientific">Zalerion maritima</name>
    <dbReference type="NCBI Taxonomy" id="339359"/>
    <lineage>
        <taxon>Eukaryota</taxon>
        <taxon>Fungi</taxon>
        <taxon>Dikarya</taxon>
        <taxon>Ascomycota</taxon>
        <taxon>Pezizomycotina</taxon>
        <taxon>Sordariomycetes</taxon>
        <taxon>Lulworthiomycetidae</taxon>
        <taxon>Lulworthiales</taxon>
        <taxon>Lulworthiaceae</taxon>
        <taxon>Zalerion</taxon>
    </lineage>
</organism>
<evidence type="ECO:0000256" key="3">
    <source>
        <dbReference type="ARBA" id="ARBA00009105"/>
    </source>
</evidence>
<keyword evidence="9 10" id="KW-0472">Membrane</keyword>
<comment type="caution">
    <text evidence="11">The sequence shown here is derived from an EMBL/GenBank/DDBJ whole genome shotgun (WGS) entry which is preliminary data.</text>
</comment>
<dbReference type="PANTHER" id="PTHR31646:SF1">
    <property type="entry name" value="ALPHA-1,2-MANNOSYLTRANSFERASE MNN2"/>
    <property type="match status" value="1"/>
</dbReference>
<feature type="transmembrane region" description="Helical" evidence="10">
    <location>
        <begin position="20"/>
        <end position="42"/>
    </location>
</feature>
<dbReference type="GO" id="GO:0000139">
    <property type="term" value="C:Golgi membrane"/>
    <property type="evidence" value="ECO:0007669"/>
    <property type="project" value="UniProtKB-SubCell"/>
</dbReference>
<comment type="subcellular location">
    <subcellularLocation>
        <location evidence="1">Golgi apparatus membrane</location>
        <topology evidence="1">Single-pass type II membrane protein</topology>
    </subcellularLocation>
</comment>
<evidence type="ECO:0000256" key="4">
    <source>
        <dbReference type="ARBA" id="ARBA00022679"/>
    </source>
</evidence>
<dbReference type="SUPFAM" id="SSF53448">
    <property type="entry name" value="Nucleotide-diphospho-sugar transferases"/>
    <property type="match status" value="1"/>
</dbReference>
<dbReference type="AlphaFoldDB" id="A0AAD5WLV6"/>
<evidence type="ECO:0000256" key="7">
    <source>
        <dbReference type="ARBA" id="ARBA00022989"/>
    </source>
</evidence>
<keyword evidence="12" id="KW-1185">Reference proteome</keyword>
<evidence type="ECO:0000256" key="5">
    <source>
        <dbReference type="ARBA" id="ARBA00022692"/>
    </source>
</evidence>
<keyword evidence="6" id="KW-0735">Signal-anchor</keyword>
<dbReference type="EMBL" id="JAKWBI020000913">
    <property type="protein sequence ID" value="KAJ2892036.1"/>
    <property type="molecule type" value="Genomic_DNA"/>
</dbReference>
<name>A0AAD5WLV6_9PEZI</name>
<dbReference type="InterPro" id="IPR029044">
    <property type="entry name" value="Nucleotide-diphossugar_trans"/>
</dbReference>
<evidence type="ECO:0000256" key="1">
    <source>
        <dbReference type="ARBA" id="ARBA00004323"/>
    </source>
</evidence>
<protein>
    <submittedName>
        <fullName evidence="11">MNN2-type II membrane protein</fullName>
    </submittedName>
</protein>
<evidence type="ECO:0000256" key="9">
    <source>
        <dbReference type="ARBA" id="ARBA00023136"/>
    </source>
</evidence>
<gene>
    <name evidence="11" type="ORF">MKZ38_010414</name>
</gene>
<dbReference type="Pfam" id="PF11051">
    <property type="entry name" value="Mannosyl_trans3"/>
    <property type="match status" value="2"/>
</dbReference>
<keyword evidence="8" id="KW-0333">Golgi apparatus</keyword>
<evidence type="ECO:0000256" key="10">
    <source>
        <dbReference type="SAM" id="Phobius"/>
    </source>
</evidence>
<keyword evidence="5 10" id="KW-0812">Transmembrane</keyword>
<sequence>MERPSAAWLPLRQFRRRYRFGGFFVFTGVVIVIYLILFRFVVLDLQPSSFSKIVATAATTPKSDGKIPESDTTEESYGTGFWQDLAGALSQAEPNATRLRTLGKLQREQFDPHAENPLLGVDKIKIRQGQEKWLKHYHAEFVESTKTLAPKLPFTRGSRGIVITADTKYLGVAITTLLMLRRSGSKLPVELFLNGAEDRDRDLCNQALSSQLNTTCLNMDDCFRLLDARWKNPFPQLTRFQFKVFALLFSSFQDVLFLDADCFPVHNPDHLLRAEPFASHGLVTWPDFWIPTISPLFYQIAGTETPPPPTLESRSTESGMMLYDKCKHADSLLLAAYYNLYGPKYYYPLQSQGAWGQGDKETFRLAAKVLGKPYWHVTVPCEMLSSEDIHYGSGIKQVDPEQDWLAAGNKSDSTAMTNIQGAADPSSSDQAQQQRGGFQGSVVAAVGAAAASASASASAIGRVQSEEQQPQQEQLDRPRWMFAHTNRVKIDAKHLSSSVGDFIFTKQGGSHMRLWGNESEAILTAEAGYDIERAVWEDLLRANCASSFLEECDHLRDFYDNVFVAPERQQQQQQRQQSVQ</sequence>
<dbReference type="InterPro" id="IPR022751">
    <property type="entry name" value="Alpha_mannosyltransferase"/>
</dbReference>
<comment type="pathway">
    <text evidence="2">Protein modification; protein glycosylation.</text>
</comment>
<accession>A0AAD5WLV6</accession>
<evidence type="ECO:0000256" key="8">
    <source>
        <dbReference type="ARBA" id="ARBA00023034"/>
    </source>
</evidence>
<reference evidence="11" key="1">
    <citation type="submission" date="2022-07" db="EMBL/GenBank/DDBJ databases">
        <title>Draft genome sequence of Zalerion maritima ATCC 34329, a (micro)plastics degrading marine fungus.</title>
        <authorList>
            <person name="Paco A."/>
            <person name="Goncalves M.F.M."/>
            <person name="Rocha-Santos T.A.P."/>
            <person name="Alves A."/>
        </authorList>
    </citation>
    <scope>NUCLEOTIDE SEQUENCE</scope>
    <source>
        <strain evidence="11">ATCC 34329</strain>
    </source>
</reference>
<dbReference type="GO" id="GO:0000026">
    <property type="term" value="F:alpha-1,2-mannosyltransferase activity"/>
    <property type="evidence" value="ECO:0007669"/>
    <property type="project" value="TreeGrafter"/>
</dbReference>
<evidence type="ECO:0000256" key="2">
    <source>
        <dbReference type="ARBA" id="ARBA00004922"/>
    </source>
</evidence>
<comment type="similarity">
    <text evidence="3">Belongs to the MNN1/MNT family.</text>
</comment>
<evidence type="ECO:0000256" key="6">
    <source>
        <dbReference type="ARBA" id="ARBA00022968"/>
    </source>
</evidence>
<keyword evidence="4" id="KW-0808">Transferase</keyword>
<evidence type="ECO:0000313" key="12">
    <source>
        <dbReference type="Proteomes" id="UP001201980"/>
    </source>
</evidence>
<keyword evidence="7 10" id="KW-1133">Transmembrane helix</keyword>
<dbReference type="GO" id="GO:0046354">
    <property type="term" value="P:mannan biosynthetic process"/>
    <property type="evidence" value="ECO:0007669"/>
    <property type="project" value="TreeGrafter"/>
</dbReference>